<feature type="signal peptide" evidence="16">
    <location>
        <begin position="1"/>
        <end position="21"/>
    </location>
</feature>
<reference evidence="18 19" key="1">
    <citation type="submission" date="2024-04" db="EMBL/GenBank/DDBJ databases">
        <authorList>
            <person name="Fracassetti M."/>
        </authorList>
    </citation>
    <scope>NUCLEOTIDE SEQUENCE [LARGE SCALE GENOMIC DNA]</scope>
</reference>
<dbReference type="InterPro" id="IPR001245">
    <property type="entry name" value="Ser-Thr/Tyr_kinase_cat_dom"/>
</dbReference>
<dbReference type="Proteomes" id="UP001497516">
    <property type="component" value="Chromosome 3"/>
</dbReference>
<name>A0AAV2DXM9_9ROSI</name>
<dbReference type="FunFam" id="1.10.510.10:FF:000267">
    <property type="entry name" value="probable LRR receptor-like serine/threonine-protein kinase IRK"/>
    <property type="match status" value="1"/>
</dbReference>
<evidence type="ECO:0000313" key="18">
    <source>
        <dbReference type="EMBL" id="CAL1378408.1"/>
    </source>
</evidence>
<dbReference type="Pfam" id="PF08263">
    <property type="entry name" value="LRRNT_2"/>
    <property type="match status" value="1"/>
</dbReference>
<dbReference type="InterPro" id="IPR032675">
    <property type="entry name" value="LRR_dom_sf"/>
</dbReference>
<dbReference type="SUPFAM" id="SSF56112">
    <property type="entry name" value="Protein kinase-like (PK-like)"/>
    <property type="match status" value="1"/>
</dbReference>
<evidence type="ECO:0000256" key="4">
    <source>
        <dbReference type="ARBA" id="ARBA00022614"/>
    </source>
</evidence>
<dbReference type="GO" id="GO:0005886">
    <property type="term" value="C:plasma membrane"/>
    <property type="evidence" value="ECO:0007669"/>
    <property type="project" value="UniProtKB-SubCell"/>
</dbReference>
<evidence type="ECO:0000256" key="9">
    <source>
        <dbReference type="ARBA" id="ARBA00022840"/>
    </source>
</evidence>
<dbReference type="FunFam" id="3.30.200.20:FF:000295">
    <property type="entry name" value="probable LRR receptor-like serine/threonine-protein kinase IRK"/>
    <property type="match status" value="1"/>
</dbReference>
<keyword evidence="11 15" id="KW-0472">Membrane</keyword>
<dbReference type="InterPro" id="IPR001611">
    <property type="entry name" value="Leu-rich_rpt"/>
</dbReference>
<evidence type="ECO:0000256" key="12">
    <source>
        <dbReference type="ARBA" id="ARBA00023170"/>
    </source>
</evidence>
<dbReference type="PROSITE" id="PS00107">
    <property type="entry name" value="PROTEIN_KINASE_ATP"/>
    <property type="match status" value="1"/>
</dbReference>
<dbReference type="PRINTS" id="PR00019">
    <property type="entry name" value="LEURICHRPT"/>
</dbReference>
<protein>
    <recommendedName>
        <fullName evidence="17">Protein kinase domain-containing protein</fullName>
    </recommendedName>
</protein>
<dbReference type="GO" id="GO:0005524">
    <property type="term" value="F:ATP binding"/>
    <property type="evidence" value="ECO:0007669"/>
    <property type="project" value="UniProtKB-UniRule"/>
</dbReference>
<dbReference type="EMBL" id="OZ034816">
    <property type="protein sequence ID" value="CAL1378408.1"/>
    <property type="molecule type" value="Genomic_DNA"/>
</dbReference>
<dbReference type="SMART" id="SM00369">
    <property type="entry name" value="LRR_TYP"/>
    <property type="match status" value="9"/>
</dbReference>
<dbReference type="Pfam" id="PF00560">
    <property type="entry name" value="LRR_1"/>
    <property type="match status" value="6"/>
</dbReference>
<feature type="domain" description="Protein kinase" evidence="17">
    <location>
        <begin position="645"/>
        <end position="916"/>
    </location>
</feature>
<organism evidence="18 19">
    <name type="scientific">Linum trigynum</name>
    <dbReference type="NCBI Taxonomy" id="586398"/>
    <lineage>
        <taxon>Eukaryota</taxon>
        <taxon>Viridiplantae</taxon>
        <taxon>Streptophyta</taxon>
        <taxon>Embryophyta</taxon>
        <taxon>Tracheophyta</taxon>
        <taxon>Spermatophyta</taxon>
        <taxon>Magnoliopsida</taxon>
        <taxon>eudicotyledons</taxon>
        <taxon>Gunneridae</taxon>
        <taxon>Pentapetalae</taxon>
        <taxon>rosids</taxon>
        <taxon>fabids</taxon>
        <taxon>Malpighiales</taxon>
        <taxon>Linaceae</taxon>
        <taxon>Linum</taxon>
    </lineage>
</organism>
<dbReference type="FunFam" id="3.80.10.10:FF:000275">
    <property type="entry name" value="Leucine-rich repeat receptor-like protein kinase"/>
    <property type="match status" value="1"/>
</dbReference>
<dbReference type="InterPro" id="IPR017441">
    <property type="entry name" value="Protein_kinase_ATP_BS"/>
</dbReference>
<evidence type="ECO:0000256" key="16">
    <source>
        <dbReference type="SAM" id="SignalP"/>
    </source>
</evidence>
<evidence type="ECO:0000256" key="2">
    <source>
        <dbReference type="ARBA" id="ARBA00004479"/>
    </source>
</evidence>
<keyword evidence="13" id="KW-0325">Glycoprotein</keyword>
<dbReference type="Gene3D" id="3.30.200.20">
    <property type="entry name" value="Phosphorylase Kinase, domain 1"/>
    <property type="match status" value="1"/>
</dbReference>
<comment type="similarity">
    <text evidence="3">Belongs to the RLP family.</text>
</comment>
<gene>
    <name evidence="18" type="ORF">LTRI10_LOCUS19992</name>
</gene>
<dbReference type="InterPro" id="IPR003591">
    <property type="entry name" value="Leu-rich_rpt_typical-subtyp"/>
</dbReference>
<keyword evidence="6 16" id="KW-0732">Signal</keyword>
<evidence type="ECO:0000256" key="6">
    <source>
        <dbReference type="ARBA" id="ARBA00022729"/>
    </source>
</evidence>
<feature type="transmembrane region" description="Helical" evidence="15">
    <location>
        <begin position="562"/>
        <end position="588"/>
    </location>
</feature>
<keyword evidence="9 14" id="KW-0067">ATP-binding</keyword>
<feature type="binding site" evidence="14">
    <location>
        <position position="674"/>
    </location>
    <ligand>
        <name>ATP</name>
        <dbReference type="ChEBI" id="CHEBI:30616"/>
    </ligand>
</feature>
<accession>A0AAV2DXM9</accession>
<keyword evidence="19" id="KW-1185">Reference proteome</keyword>
<dbReference type="FunFam" id="3.80.10.10:FF:001690">
    <property type="entry name" value="Leucine-rich repeat receptor-like protein kinase PXC2"/>
    <property type="match status" value="1"/>
</dbReference>
<evidence type="ECO:0000256" key="7">
    <source>
        <dbReference type="ARBA" id="ARBA00022737"/>
    </source>
</evidence>
<dbReference type="Gene3D" id="1.10.510.10">
    <property type="entry name" value="Transferase(Phosphotransferase) domain 1"/>
    <property type="match status" value="1"/>
</dbReference>
<evidence type="ECO:0000256" key="14">
    <source>
        <dbReference type="PROSITE-ProRule" id="PRU10141"/>
    </source>
</evidence>
<keyword evidence="5 15" id="KW-0812">Transmembrane</keyword>
<dbReference type="Pfam" id="PF07714">
    <property type="entry name" value="PK_Tyr_Ser-Thr"/>
    <property type="match status" value="1"/>
</dbReference>
<sequence>MLCFKFFLFLLLLASAAGVHSLDPTLNDDVLGLIVFKAGLSDPHSKLVSWNEDDPTPCNWVGIQCSPVTSRVTHLLLDGFSLSGHIGHGLLRLPFLRILSLSRNNFTGEINPDLPRLLPGLRVVDLTDNHLSGEIPDGFFQQCGSLRFVSFARNDLTGRIPASLTACSTLSTLDFSFNRLSGELPTGLWSLTGIKSLDLSDNSLEGEIPGGISSLPDLRTVSFRKNSFSGQLPPDIGSCPAVKEVDFSENSLSGPLPETLRKLKSCVSLSLAGNSFTGQVPHWIGELTSLESLDLSANNISGIVPTSIGRLSQLKHLNLSMNQLLGDLPESISSCRNLFSLDVSRNQLASSNLSSWLFNLAALHNLEALNLSSNALSGEIPPSIGALASLLVLDLSSNMLNGTIPSEIGAAVSLVKLNLNNNLLTGNISSDINNCSSLTSLILSKNKLTGPIPAAIGDLTSLEFIDLSFNNFTGTLPKELTNLSHLLSFNISHNNLQGELPVGAFFNSIPPSSVSHNPSLCGSVVKRSCPSNHLKPIVLNPDSASSDSSPDSSSSHHYHRKVVLSISALIAIGAAAFITLSVIAITLLNIHVRSSISRTAAAAAVAFSGGGEDFSCYSSGSDSNYGKLVMFSGKADSLAGCHDLLNKDFEIGRGGFGVAYKTLLQDGRSVVIKKLAVSSLVKSQHEFEREVKKLGKVKHRNLVAMEGYYWTPSLQLLIHECVSGGSLYKNLHDEASRCLPWRQRFNVILGMARGIAHLHSMDVVHYNLKSSNVLMDEGGEAKVGDFGLARLLPTLDRCILSGKVQSALGYVAPEFACRTVKITEKCDVYGFGILVLEVVTGKRPVEYMEDDVVVLSDVVRRELEDGRLEECVDVRLRAEFPADEAIPVVKLGLICASQVPSNRPDMEEVVKILELIQSPADGQELME</sequence>
<keyword evidence="12" id="KW-0675">Receptor</keyword>
<evidence type="ECO:0000256" key="1">
    <source>
        <dbReference type="ARBA" id="ARBA00004236"/>
    </source>
</evidence>
<evidence type="ECO:0000256" key="13">
    <source>
        <dbReference type="ARBA" id="ARBA00023180"/>
    </source>
</evidence>
<dbReference type="AlphaFoldDB" id="A0AAV2DXM9"/>
<dbReference type="InterPro" id="IPR011009">
    <property type="entry name" value="Kinase-like_dom_sf"/>
</dbReference>
<evidence type="ECO:0000256" key="5">
    <source>
        <dbReference type="ARBA" id="ARBA00022692"/>
    </source>
</evidence>
<proteinExistence type="inferred from homology"/>
<dbReference type="InterPro" id="IPR013210">
    <property type="entry name" value="LRR_N_plant-typ"/>
</dbReference>
<evidence type="ECO:0000256" key="3">
    <source>
        <dbReference type="ARBA" id="ARBA00009592"/>
    </source>
</evidence>
<dbReference type="FunFam" id="3.80.10.10:FF:000413">
    <property type="entry name" value="Inactive leucine-rich repeat receptor-like protein kinase"/>
    <property type="match status" value="1"/>
</dbReference>
<evidence type="ECO:0000259" key="17">
    <source>
        <dbReference type="PROSITE" id="PS50011"/>
    </source>
</evidence>
<keyword evidence="10 15" id="KW-1133">Transmembrane helix</keyword>
<evidence type="ECO:0000313" key="19">
    <source>
        <dbReference type="Proteomes" id="UP001497516"/>
    </source>
</evidence>
<dbReference type="PANTHER" id="PTHR48053">
    <property type="entry name" value="LEUCINE RICH REPEAT FAMILY PROTEIN, EXPRESSED"/>
    <property type="match status" value="1"/>
</dbReference>
<feature type="chain" id="PRO_5043516905" description="Protein kinase domain-containing protein" evidence="16">
    <location>
        <begin position="22"/>
        <end position="927"/>
    </location>
</feature>
<evidence type="ECO:0000256" key="8">
    <source>
        <dbReference type="ARBA" id="ARBA00022741"/>
    </source>
</evidence>
<dbReference type="SUPFAM" id="SSF52058">
    <property type="entry name" value="L domain-like"/>
    <property type="match status" value="2"/>
</dbReference>
<keyword evidence="7" id="KW-0677">Repeat</keyword>
<dbReference type="PROSITE" id="PS50011">
    <property type="entry name" value="PROTEIN_KINASE_DOM"/>
    <property type="match status" value="1"/>
</dbReference>
<dbReference type="GO" id="GO:0004672">
    <property type="term" value="F:protein kinase activity"/>
    <property type="evidence" value="ECO:0007669"/>
    <property type="project" value="InterPro"/>
</dbReference>
<dbReference type="Gene3D" id="3.80.10.10">
    <property type="entry name" value="Ribonuclease Inhibitor"/>
    <property type="match status" value="2"/>
</dbReference>
<dbReference type="Pfam" id="PF13855">
    <property type="entry name" value="LRR_8"/>
    <property type="match status" value="2"/>
</dbReference>
<keyword evidence="4" id="KW-0433">Leucine-rich repeat</keyword>
<evidence type="ECO:0000256" key="15">
    <source>
        <dbReference type="SAM" id="Phobius"/>
    </source>
</evidence>
<comment type="subcellular location">
    <subcellularLocation>
        <location evidence="1">Cell membrane</location>
    </subcellularLocation>
    <subcellularLocation>
        <location evidence="2">Membrane</location>
        <topology evidence="2">Single-pass type I membrane protein</topology>
    </subcellularLocation>
</comment>
<dbReference type="InterPro" id="IPR051716">
    <property type="entry name" value="Plant_RL_S/T_kinase"/>
</dbReference>
<dbReference type="InterPro" id="IPR000719">
    <property type="entry name" value="Prot_kinase_dom"/>
</dbReference>
<evidence type="ECO:0000256" key="11">
    <source>
        <dbReference type="ARBA" id="ARBA00023136"/>
    </source>
</evidence>
<keyword evidence="8 14" id="KW-0547">Nucleotide-binding</keyword>
<evidence type="ECO:0000256" key="10">
    <source>
        <dbReference type="ARBA" id="ARBA00022989"/>
    </source>
</evidence>
<dbReference type="PANTHER" id="PTHR48053:SF22">
    <property type="entry name" value="MDIS1-INTERACTING RECEPTOR LIKE KINASE 2-LIKE"/>
    <property type="match status" value="1"/>
</dbReference>